<reference evidence="1 2" key="1">
    <citation type="submission" date="2017-11" db="EMBL/GenBank/DDBJ databases">
        <title>Complete genome of a free-living desiccation-tolerant cyanobacterium and its photosynthetic adaptation to extreme terrestrial habitat.</title>
        <authorList>
            <person name="Shang J."/>
        </authorList>
    </citation>
    <scope>NUCLEOTIDE SEQUENCE [LARGE SCALE GENOMIC DNA]</scope>
    <source>
        <strain evidence="1 2">CCNUN1</strain>
    </source>
</reference>
<dbReference type="KEGG" id="nfl:COO91_07771"/>
<dbReference type="AlphaFoldDB" id="A0A2K8T224"/>
<gene>
    <name evidence="1" type="ORF">COO91_07771</name>
</gene>
<evidence type="ECO:0000313" key="1">
    <source>
        <dbReference type="EMBL" id="AUB41709.1"/>
    </source>
</evidence>
<protein>
    <submittedName>
        <fullName evidence="1">Uncharacterized protein</fullName>
    </submittedName>
</protein>
<evidence type="ECO:0000313" key="2">
    <source>
        <dbReference type="Proteomes" id="UP000232003"/>
    </source>
</evidence>
<name>A0A2K8T224_9NOSO</name>
<organism evidence="1 2">
    <name type="scientific">Nostoc flagelliforme CCNUN1</name>
    <dbReference type="NCBI Taxonomy" id="2038116"/>
    <lineage>
        <taxon>Bacteria</taxon>
        <taxon>Bacillati</taxon>
        <taxon>Cyanobacteriota</taxon>
        <taxon>Cyanophyceae</taxon>
        <taxon>Nostocales</taxon>
        <taxon>Nostocaceae</taxon>
        <taxon>Nostoc</taxon>
    </lineage>
</organism>
<keyword evidence="2" id="KW-1185">Reference proteome</keyword>
<dbReference type="Proteomes" id="UP000232003">
    <property type="component" value="Chromosome"/>
</dbReference>
<proteinExistence type="predicted"/>
<accession>A0A2K8T224</accession>
<dbReference type="EMBL" id="CP024785">
    <property type="protein sequence ID" value="AUB41709.1"/>
    <property type="molecule type" value="Genomic_DNA"/>
</dbReference>
<sequence>MYLISKLKRLTQVSYYCLNPDTEQALSQSWLVVAIAGASRESDRCDYRLSQGSY</sequence>